<evidence type="ECO:0000256" key="3">
    <source>
        <dbReference type="PROSITE-ProRule" id="PRU00042"/>
    </source>
</evidence>
<protein>
    <recommendedName>
        <fullName evidence="4">C2H2-type domain-containing protein</fullName>
    </recommendedName>
</protein>
<reference evidence="5 6" key="1">
    <citation type="submission" date="2018-08" db="EMBL/GenBank/DDBJ databases">
        <title>Aphanomyces genome sequencing and annotation.</title>
        <authorList>
            <person name="Minardi D."/>
            <person name="Oidtmann B."/>
            <person name="Van Der Giezen M."/>
            <person name="Studholme D.J."/>
        </authorList>
    </citation>
    <scope>NUCLEOTIDE SEQUENCE [LARGE SCALE GENOMIC DNA]</scope>
    <source>
        <strain evidence="5 6">D2</strain>
    </source>
</reference>
<dbReference type="VEuPathDB" id="FungiDB:H257_00764"/>
<dbReference type="PANTHER" id="PTHR24171">
    <property type="entry name" value="ANKYRIN REPEAT DOMAIN-CONTAINING PROTEIN 39-RELATED"/>
    <property type="match status" value="1"/>
</dbReference>
<feature type="non-terminal residue" evidence="5">
    <location>
        <position position="1"/>
    </location>
</feature>
<evidence type="ECO:0000259" key="4">
    <source>
        <dbReference type="PROSITE" id="PS50157"/>
    </source>
</evidence>
<comment type="caution">
    <text evidence="5">The sequence shown here is derived from an EMBL/GenBank/DDBJ whole genome shotgun (WGS) entry which is preliminary data.</text>
</comment>
<sequence>CFASQVFKEHIRAMHETKQPHDTPLRTTIQTPYGLVYPKEYATVTDLATALVEHLSSNTHPLVADVRRDGRGMLKITTKAHLEWHAIMGRFPCSLCGFYFNGAKGLRVHREIGHRHSQTGCDIHRLNVYGCNASQWCAMTGSVDILRFLVENGLDCTILNRNGHSALHKAAMKGHEDLCMWLLLAKSEGGGGLQRKHMQADDEGFTPMTFASANGHSRLGLRLQAAYDALPFAMDDPSR</sequence>
<dbReference type="PROSITE" id="PS00028">
    <property type="entry name" value="ZINC_FINGER_C2H2_1"/>
    <property type="match status" value="1"/>
</dbReference>
<evidence type="ECO:0000256" key="1">
    <source>
        <dbReference type="ARBA" id="ARBA00022737"/>
    </source>
</evidence>
<dbReference type="SUPFAM" id="SSF48403">
    <property type="entry name" value="Ankyrin repeat"/>
    <property type="match status" value="1"/>
</dbReference>
<accession>A0A397CC82</accession>
<keyword evidence="1" id="KW-0677">Repeat</keyword>
<keyword evidence="3" id="KW-0479">Metal-binding</keyword>
<dbReference type="AlphaFoldDB" id="A0A397CC82"/>
<name>A0A397CC82_APHAT</name>
<keyword evidence="3" id="KW-0862">Zinc</keyword>
<dbReference type="EMBL" id="QUTD01011555">
    <property type="protein sequence ID" value="RHY39730.1"/>
    <property type="molecule type" value="Genomic_DNA"/>
</dbReference>
<proteinExistence type="predicted"/>
<dbReference type="PROSITE" id="PS50157">
    <property type="entry name" value="ZINC_FINGER_C2H2_2"/>
    <property type="match status" value="1"/>
</dbReference>
<dbReference type="InterPro" id="IPR013087">
    <property type="entry name" value="Znf_C2H2_type"/>
</dbReference>
<evidence type="ECO:0000313" key="5">
    <source>
        <dbReference type="EMBL" id="RHY39730.1"/>
    </source>
</evidence>
<evidence type="ECO:0000256" key="2">
    <source>
        <dbReference type="ARBA" id="ARBA00023043"/>
    </source>
</evidence>
<keyword evidence="3" id="KW-0863">Zinc-finger</keyword>
<dbReference type="InterPro" id="IPR002110">
    <property type="entry name" value="Ankyrin_rpt"/>
</dbReference>
<organism evidence="5 6">
    <name type="scientific">Aphanomyces astaci</name>
    <name type="common">Crayfish plague agent</name>
    <dbReference type="NCBI Taxonomy" id="112090"/>
    <lineage>
        <taxon>Eukaryota</taxon>
        <taxon>Sar</taxon>
        <taxon>Stramenopiles</taxon>
        <taxon>Oomycota</taxon>
        <taxon>Saprolegniomycetes</taxon>
        <taxon>Saprolegniales</taxon>
        <taxon>Verrucalvaceae</taxon>
        <taxon>Aphanomyces</taxon>
    </lineage>
</organism>
<dbReference type="InterPro" id="IPR036770">
    <property type="entry name" value="Ankyrin_rpt-contain_sf"/>
</dbReference>
<dbReference type="Gene3D" id="1.25.40.20">
    <property type="entry name" value="Ankyrin repeat-containing domain"/>
    <property type="match status" value="1"/>
</dbReference>
<gene>
    <name evidence="5" type="ORF">DYB30_010164</name>
</gene>
<keyword evidence="2" id="KW-0040">ANK repeat</keyword>
<evidence type="ECO:0000313" key="6">
    <source>
        <dbReference type="Proteomes" id="UP000266643"/>
    </source>
</evidence>
<dbReference type="SMART" id="SM00248">
    <property type="entry name" value="ANK"/>
    <property type="match status" value="2"/>
</dbReference>
<feature type="domain" description="C2H2-type" evidence="4">
    <location>
        <begin position="91"/>
        <end position="119"/>
    </location>
</feature>
<dbReference type="Proteomes" id="UP000266643">
    <property type="component" value="Unassembled WGS sequence"/>
</dbReference>
<dbReference type="GO" id="GO:0008270">
    <property type="term" value="F:zinc ion binding"/>
    <property type="evidence" value="ECO:0007669"/>
    <property type="project" value="UniProtKB-KW"/>
</dbReference>
<dbReference type="Pfam" id="PF13637">
    <property type="entry name" value="Ank_4"/>
    <property type="match status" value="1"/>
</dbReference>